<evidence type="ECO:0000313" key="1">
    <source>
        <dbReference type="EMBL" id="MDC0719963.1"/>
    </source>
</evidence>
<protein>
    <submittedName>
        <fullName evidence="1">Uncharacterized protein</fullName>
    </submittedName>
</protein>
<name>A0ABT5E290_9BACT</name>
<comment type="caution">
    <text evidence="1">The sequence shown here is derived from an EMBL/GenBank/DDBJ whole genome shotgun (WGS) entry which is preliminary data.</text>
</comment>
<evidence type="ECO:0000313" key="2">
    <source>
        <dbReference type="Proteomes" id="UP001221686"/>
    </source>
</evidence>
<dbReference type="EMBL" id="JAQNDL010000002">
    <property type="protein sequence ID" value="MDC0719963.1"/>
    <property type="molecule type" value="Genomic_DNA"/>
</dbReference>
<dbReference type="Proteomes" id="UP001221686">
    <property type="component" value="Unassembled WGS sequence"/>
</dbReference>
<sequence>MAVGLTAEVELVDRAAEDLRSVESALPDRATGAFFADSWIGDTRLFAYQGIINITGSDRPAKSRSNGESMTVS</sequence>
<reference evidence="1 2" key="1">
    <citation type="submission" date="2022-11" db="EMBL/GenBank/DDBJ databases">
        <title>Minimal conservation of predation-associated metabolite biosynthetic gene clusters underscores biosynthetic potential of Myxococcota including descriptions for ten novel species: Archangium lansinium sp. nov., Myxococcus landrumus sp. nov., Nannocystis bai.</title>
        <authorList>
            <person name="Ahearne A."/>
            <person name="Stevens C."/>
            <person name="Dowd S."/>
        </authorList>
    </citation>
    <scope>NUCLEOTIDE SEQUENCE [LARGE SCALE GENOMIC DNA]</scope>
    <source>
        <strain evidence="1 2">BB15-2</strain>
    </source>
</reference>
<accession>A0ABT5E290</accession>
<dbReference type="RefSeq" id="WP_272088460.1">
    <property type="nucleotide sequence ID" value="NZ_JAQNDL010000002.1"/>
</dbReference>
<proteinExistence type="predicted"/>
<gene>
    <name evidence="1" type="ORF">POL25_23900</name>
</gene>
<organism evidence="1 2">
    <name type="scientific">Nannocystis bainbridge</name>
    <dbReference type="NCBI Taxonomy" id="2995303"/>
    <lineage>
        <taxon>Bacteria</taxon>
        <taxon>Pseudomonadati</taxon>
        <taxon>Myxococcota</taxon>
        <taxon>Polyangia</taxon>
        <taxon>Nannocystales</taxon>
        <taxon>Nannocystaceae</taxon>
        <taxon>Nannocystis</taxon>
    </lineage>
</organism>
<keyword evidence="2" id="KW-1185">Reference proteome</keyword>